<evidence type="ECO:0008006" key="3">
    <source>
        <dbReference type="Google" id="ProtNLM"/>
    </source>
</evidence>
<gene>
    <name evidence="1" type="ORF">MEDL_7014</name>
</gene>
<reference evidence="1" key="1">
    <citation type="submission" date="2021-03" db="EMBL/GenBank/DDBJ databases">
        <authorList>
            <person name="Bekaert M."/>
        </authorList>
    </citation>
    <scope>NUCLEOTIDE SEQUENCE</scope>
</reference>
<evidence type="ECO:0000313" key="1">
    <source>
        <dbReference type="EMBL" id="CAG2191752.1"/>
    </source>
</evidence>
<evidence type="ECO:0000313" key="2">
    <source>
        <dbReference type="Proteomes" id="UP000683360"/>
    </source>
</evidence>
<comment type="caution">
    <text evidence="1">The sequence shown here is derived from an EMBL/GenBank/DDBJ whole genome shotgun (WGS) entry which is preliminary data.</text>
</comment>
<name>A0A8S3QDA2_MYTED</name>
<proteinExistence type="predicted"/>
<sequence length="428" mass="49536">MHPMTCCIEIISKHVVATISKTSQCIRKHVKIKTFVVLEYLRYSTEDSKAMLLARRLSTCPMQYVGTASACKGKTKQLGRSIFMTRNVSNFIQKPIIHINALKLPCMGWRIKHGQSFSTNTIHFKGESPGKKRKTIEQELTALMDKWEMKKAVNLFRESVENGVFPDLSIVLNLLQQLGNLGDYDCLLSLRELLMDNKLCSIDTFFGCLQEAYYYSGRLDEAILLLRILYHDLRNFNDVDIFFTLIGVMLLQHFPLRFELIESFAQDCRDKEWPDLLPTAGLWKCLVLTKNFEKAEQLLATHSGIKQNIAEMVNHIVEKKNKVEVDRLSVLNYLKQSSIITKENQRISIYLHLLRELVQEKNWSAVLDCLKEAKERKIVLPVEEVKVLRVKAEQVLFDDDFDNFTLMQCIDKLKKYNNNSIKSSKKKS</sequence>
<keyword evidence="2" id="KW-1185">Reference proteome</keyword>
<organism evidence="1 2">
    <name type="scientific">Mytilus edulis</name>
    <name type="common">Blue mussel</name>
    <dbReference type="NCBI Taxonomy" id="6550"/>
    <lineage>
        <taxon>Eukaryota</taxon>
        <taxon>Metazoa</taxon>
        <taxon>Spiralia</taxon>
        <taxon>Lophotrochozoa</taxon>
        <taxon>Mollusca</taxon>
        <taxon>Bivalvia</taxon>
        <taxon>Autobranchia</taxon>
        <taxon>Pteriomorphia</taxon>
        <taxon>Mytilida</taxon>
        <taxon>Mytiloidea</taxon>
        <taxon>Mytilidae</taxon>
        <taxon>Mytilinae</taxon>
        <taxon>Mytilus</taxon>
    </lineage>
</organism>
<accession>A0A8S3QDA2</accession>
<dbReference type="AlphaFoldDB" id="A0A8S3QDA2"/>
<dbReference type="EMBL" id="CAJPWZ010000369">
    <property type="protein sequence ID" value="CAG2191752.1"/>
    <property type="molecule type" value="Genomic_DNA"/>
</dbReference>
<dbReference type="OrthoDB" id="185373at2759"/>
<protein>
    <recommendedName>
        <fullName evidence="3">Pentatricopeptide repeat-containing protein</fullName>
    </recommendedName>
</protein>
<dbReference type="Proteomes" id="UP000683360">
    <property type="component" value="Unassembled WGS sequence"/>
</dbReference>